<dbReference type="AlphaFoldDB" id="A0A103Y0I8"/>
<evidence type="ECO:0000313" key="2">
    <source>
        <dbReference type="Proteomes" id="UP000243975"/>
    </source>
</evidence>
<dbReference type="OMA" id="DECKREP"/>
<gene>
    <name evidence="1" type="ORF">Ccrd_021472</name>
</gene>
<dbReference type="PANTHER" id="PTHR13343">
    <property type="entry name" value="CREG1 PROTEIN"/>
    <property type="match status" value="1"/>
</dbReference>
<reference evidence="1 2" key="1">
    <citation type="journal article" date="2016" name="Sci. Rep.">
        <title>The genome sequence of the outbreeding globe artichoke constructed de novo incorporating a phase-aware low-pass sequencing strategy of F1 progeny.</title>
        <authorList>
            <person name="Scaglione D."/>
            <person name="Reyes-Chin-Wo S."/>
            <person name="Acquadro A."/>
            <person name="Froenicke L."/>
            <person name="Portis E."/>
            <person name="Beitel C."/>
            <person name="Tirone M."/>
            <person name="Mauro R."/>
            <person name="Lo Monaco A."/>
            <person name="Mauromicale G."/>
            <person name="Faccioli P."/>
            <person name="Cattivelli L."/>
            <person name="Rieseberg L."/>
            <person name="Michelmore R."/>
            <person name="Lanteri S."/>
        </authorList>
    </citation>
    <scope>NUCLEOTIDE SEQUENCE [LARGE SCALE GENOMIC DNA]</scope>
    <source>
        <strain evidence="1">2C</strain>
    </source>
</reference>
<dbReference type="PANTHER" id="PTHR13343:SF18">
    <property type="entry name" value="PENTATRICOPEPTIDE REPEAT (PPR) SUPERFAMILY PROTEIN"/>
    <property type="match status" value="1"/>
</dbReference>
<dbReference type="EMBL" id="LEKV01003393">
    <property type="protein sequence ID" value="KVI00277.1"/>
    <property type="molecule type" value="Genomic_DNA"/>
</dbReference>
<dbReference type="Gene3D" id="3.20.180.10">
    <property type="entry name" value="PNP-oxidase-like"/>
    <property type="match status" value="1"/>
</dbReference>
<accession>A0A103Y0I8</accession>
<dbReference type="STRING" id="59895.A0A103Y0I8"/>
<dbReference type="Proteomes" id="UP000243975">
    <property type="component" value="Unassembled WGS sequence"/>
</dbReference>
<evidence type="ECO:0000313" key="1">
    <source>
        <dbReference type="EMBL" id="KVI00277.1"/>
    </source>
</evidence>
<organism evidence="1 2">
    <name type="scientific">Cynara cardunculus var. scolymus</name>
    <name type="common">Globe artichoke</name>
    <name type="synonym">Cynara scolymus</name>
    <dbReference type="NCBI Taxonomy" id="59895"/>
    <lineage>
        <taxon>Eukaryota</taxon>
        <taxon>Viridiplantae</taxon>
        <taxon>Streptophyta</taxon>
        <taxon>Embryophyta</taxon>
        <taxon>Tracheophyta</taxon>
        <taxon>Spermatophyta</taxon>
        <taxon>Magnoliopsida</taxon>
        <taxon>eudicotyledons</taxon>
        <taxon>Gunneridae</taxon>
        <taxon>Pentapetalae</taxon>
        <taxon>asterids</taxon>
        <taxon>campanulids</taxon>
        <taxon>Asterales</taxon>
        <taxon>Asteraceae</taxon>
        <taxon>Carduoideae</taxon>
        <taxon>Cardueae</taxon>
        <taxon>Carduinae</taxon>
        <taxon>Cynara</taxon>
    </lineage>
</organism>
<proteinExistence type="predicted"/>
<dbReference type="Gramene" id="KVI00277">
    <property type="protein sequence ID" value="KVI00277"/>
    <property type="gene ID" value="Ccrd_021472"/>
</dbReference>
<keyword evidence="2" id="KW-1185">Reference proteome</keyword>
<dbReference type="InterPro" id="IPR037119">
    <property type="entry name" value="Haem_oxidase_HugZ-like_sf"/>
</dbReference>
<name>A0A103Y0I8_CYNCS</name>
<comment type="caution">
    <text evidence="1">The sequence shown here is derived from an EMBL/GenBank/DDBJ whole genome shotgun (WGS) entry which is preliminary data.</text>
</comment>
<protein>
    <submittedName>
        <fullName evidence="1">Uncharacterized protein</fullName>
    </submittedName>
</protein>
<sequence length="388" mass="43880">MVIAAPHFISMGPSWCHVCHSEGIGCSTSYGVTSNWMRSSTEIPRTSDNSEARFRYKNPFLGDAQFNWWPIGRKNCLFKVSVAADYPDSVPESSSYVAKNGYHPLEELKNCKRANTSALLIFPGTIHSEPHEHISWAEYPYVIDEGGDIYFKVPDDANIMQDPEASNPVNALFGMDIPLFENQLLSVPESHISDNSIDDIPFFDDYYEDEVLGGFIEWSTPIDTAGAANMEYARRMDHPSNGVSVLGCLSPAFVDEELYLRRLFSIEDGNSYDRNWKDEEVNCSASIFYRLEIMRIELFSVYDILVHSIPEIVAHFSDNTMHCNLALRALCKKNGFLVEEANIIGVDSLGMDVTSETAAEKQIQQLLFPRARRKRLTRTRADASRRID</sequence>